<comment type="caution">
    <text evidence="1">The sequence shown here is derived from an EMBL/GenBank/DDBJ whole genome shotgun (WGS) entry which is preliminary data.</text>
</comment>
<name>A0ABQ8P4N9_9CRYT</name>
<dbReference type="EMBL" id="JAPCXB010000114">
    <property type="protein sequence ID" value="KAJ1607770.1"/>
    <property type="molecule type" value="Genomic_DNA"/>
</dbReference>
<evidence type="ECO:0000313" key="2">
    <source>
        <dbReference type="Proteomes" id="UP001071777"/>
    </source>
</evidence>
<evidence type="ECO:0000313" key="1">
    <source>
        <dbReference type="EMBL" id="KAJ1607770.1"/>
    </source>
</evidence>
<sequence>MRDLAEGVDFETGGEFAELWSIHERSRRSLEEELRTIVSENERLGQELKCSSEMADYWKDQYEICNSSLMIVREEFEQLRAHDENVNTLNKKLKSIECVGCGCEWKRVNVEDDDRDWESRHGDDELSSLLDITNILVSSLYLEEVGSRAPEEKGAGGATGGGDALKRLEKDEEVAKLKMEINELRTLLGKKDRVITDLQKEIGELRSKLMVERGFSDLHRLFKRSGEGILANKSTH</sequence>
<dbReference type="Proteomes" id="UP001071777">
    <property type="component" value="Unassembled WGS sequence"/>
</dbReference>
<reference evidence="1" key="1">
    <citation type="submission" date="2022-10" db="EMBL/GenBank/DDBJ databases">
        <title>Adaptive evolution leads to modifications in subtelomeric GC content in a zoonotic Cryptosporidium species.</title>
        <authorList>
            <person name="Li J."/>
            <person name="Feng Y."/>
            <person name="Xiao L."/>
        </authorList>
    </citation>
    <scope>NUCLEOTIDE SEQUENCE</scope>
    <source>
        <strain evidence="1">25894</strain>
    </source>
</reference>
<protein>
    <submittedName>
        <fullName evidence="1">Uncharacterized protein</fullName>
    </submittedName>
</protein>
<accession>A0ABQ8P4N9</accession>
<proteinExistence type="predicted"/>
<keyword evidence="2" id="KW-1185">Reference proteome</keyword>
<organism evidence="1 2">
    <name type="scientific">Cryptosporidium canis</name>
    <dbReference type="NCBI Taxonomy" id="195482"/>
    <lineage>
        <taxon>Eukaryota</taxon>
        <taxon>Sar</taxon>
        <taxon>Alveolata</taxon>
        <taxon>Apicomplexa</taxon>
        <taxon>Conoidasida</taxon>
        <taxon>Coccidia</taxon>
        <taxon>Eucoccidiorida</taxon>
        <taxon>Eimeriorina</taxon>
        <taxon>Cryptosporidiidae</taxon>
        <taxon>Cryptosporidium</taxon>
    </lineage>
</organism>
<gene>
    <name evidence="1" type="ORF">OJ252_2747</name>
</gene>